<accession>A0A2W2FVN7</accession>
<keyword evidence="1" id="KW-0472">Membrane</keyword>
<keyword evidence="3" id="KW-1185">Reference proteome</keyword>
<sequence>MRGTALADGLIAGAVGTMALNAVTYLDIVARARPASQTPEESAGRVAGAAHVNLGAPEQATNRRSGLGALMGYGLGVAAAVGFAVLVRGRRQPMLRAAALLGGGAMTLSDGSLTLLGVTDPRQWRRADWVADLVPHLAYGLTAAATWNRLRPSGSSKRR</sequence>
<keyword evidence="1" id="KW-0812">Transmembrane</keyword>
<dbReference type="OrthoDB" id="4569917at2"/>
<dbReference type="Proteomes" id="UP000248924">
    <property type="component" value="Unassembled WGS sequence"/>
</dbReference>
<dbReference type="RefSeq" id="WP_111214005.1">
    <property type="nucleotide sequence ID" value="NZ_POTY01000064.1"/>
</dbReference>
<protein>
    <submittedName>
        <fullName evidence="2">Uncharacterized protein</fullName>
    </submittedName>
</protein>
<dbReference type="EMBL" id="POTY01000064">
    <property type="protein sequence ID" value="PZG18904.1"/>
    <property type="molecule type" value="Genomic_DNA"/>
</dbReference>
<comment type="caution">
    <text evidence="2">The sequence shown here is derived from an EMBL/GenBank/DDBJ whole genome shotgun (WGS) entry which is preliminary data.</text>
</comment>
<name>A0A2W2FVN7_9ACTN</name>
<reference evidence="2 3" key="1">
    <citation type="submission" date="2018-01" db="EMBL/GenBank/DDBJ databases">
        <title>Draft genome sequence of Jishengella sp. NA12.</title>
        <authorList>
            <person name="Sahin N."/>
            <person name="Ay H."/>
            <person name="Saygin H."/>
        </authorList>
    </citation>
    <scope>NUCLEOTIDE SEQUENCE [LARGE SCALE GENOMIC DNA]</scope>
    <source>
        <strain evidence="2 3">NA12</strain>
    </source>
</reference>
<feature type="transmembrane region" description="Helical" evidence="1">
    <location>
        <begin position="67"/>
        <end position="87"/>
    </location>
</feature>
<organism evidence="2 3">
    <name type="scientific">Micromonospora craterilacus</name>
    <dbReference type="NCBI Taxonomy" id="1655439"/>
    <lineage>
        <taxon>Bacteria</taxon>
        <taxon>Bacillati</taxon>
        <taxon>Actinomycetota</taxon>
        <taxon>Actinomycetes</taxon>
        <taxon>Micromonosporales</taxon>
        <taxon>Micromonosporaceae</taxon>
        <taxon>Micromonospora</taxon>
    </lineage>
</organism>
<evidence type="ECO:0000313" key="2">
    <source>
        <dbReference type="EMBL" id="PZG18904.1"/>
    </source>
</evidence>
<gene>
    <name evidence="2" type="ORF">C1I95_12660</name>
</gene>
<evidence type="ECO:0000313" key="3">
    <source>
        <dbReference type="Proteomes" id="UP000248924"/>
    </source>
</evidence>
<evidence type="ECO:0000256" key="1">
    <source>
        <dbReference type="SAM" id="Phobius"/>
    </source>
</evidence>
<keyword evidence="1" id="KW-1133">Transmembrane helix</keyword>
<dbReference type="AlphaFoldDB" id="A0A2W2FVN7"/>
<feature type="transmembrane region" description="Helical" evidence="1">
    <location>
        <begin position="99"/>
        <end position="118"/>
    </location>
</feature>
<proteinExistence type="predicted"/>